<protein>
    <submittedName>
        <fullName evidence="2">Phosphotransferase</fullName>
    </submittedName>
</protein>
<dbReference type="Pfam" id="PF23212">
    <property type="entry name" value="DUF7064"/>
    <property type="match status" value="1"/>
</dbReference>
<sequence length="662" mass="71713">MSTTTDGLLIRTADAITPDWLGRVLGRPDVAIEEAVPIGTGQMSGTHRVRWRDGDATGSVVVKLASEDAASRATGVGMGAYGREIAFYGKLAARLGAPIPGCHLAVQDPAEGWFTLVLEDVDGASQGDQIAGCTPDEAERALLALARVHAPILNDLHLGSEDWLNLPNPLNQQLLTALLPGFLERYGDRIAPEHAEVCRRLVPALDAWDAARRPPLGLVHGDFRLDNLLYDEVGAVRVVDWQTVGWGPVMHDASYFLGGALDAEDRRAHEERLIRAYHGELLRLGATGLDWEACWEGYRERCFAGLVMVMAASMVTQRTDRGDEMFVTWIARAAQQALDLDALSLLPEPGAKPAPLRPAAADEGRHEAGAELAWNESWYADAIAADGSLAVYTRIGRVPNADRTLFTAAIVRADGPAIMVVDAEAPLPPLEDERQAIDRPGLRAHQEVLEPLERFRVALEATGAAHEDHAAPLRGAAGTPVPVAFDLTWTTEGVPFQWRQATRYEIPCRVAGTVTIDGVEIALEGPGQRDHSWGARDWFATDWMWSALHFDDGTRIHAVMLPARPGLAVGYVQRDGAIDELEGGTVAMEVAPDGRFGPTTTTLQPSGLELTATPRAFGAVLLLADDGRRSHFPRAQVDVRTADGRRGTGWMEWNLNQPADAD</sequence>
<dbReference type="InterPro" id="IPR055493">
    <property type="entry name" value="DUF7065"/>
</dbReference>
<keyword evidence="3" id="KW-1185">Reference proteome</keyword>
<dbReference type="InterPro" id="IPR011009">
    <property type="entry name" value="Kinase-like_dom_sf"/>
</dbReference>
<evidence type="ECO:0000313" key="3">
    <source>
        <dbReference type="Proteomes" id="UP001277761"/>
    </source>
</evidence>
<comment type="caution">
    <text evidence="2">The sequence shown here is derived from an EMBL/GenBank/DDBJ whole genome shotgun (WGS) entry which is preliminary data.</text>
</comment>
<dbReference type="SUPFAM" id="SSF56112">
    <property type="entry name" value="Protein kinase-like (PK-like)"/>
    <property type="match status" value="1"/>
</dbReference>
<dbReference type="InterPro" id="IPR055492">
    <property type="entry name" value="DUF7064"/>
</dbReference>
<name>A0ABU4VMP5_9ACTN</name>
<dbReference type="Pfam" id="PF23213">
    <property type="entry name" value="DUF7065"/>
    <property type="match status" value="1"/>
</dbReference>
<dbReference type="SMART" id="SM00587">
    <property type="entry name" value="CHK"/>
    <property type="match status" value="1"/>
</dbReference>
<evidence type="ECO:0000313" key="2">
    <source>
        <dbReference type="EMBL" id="MDX8153115.1"/>
    </source>
</evidence>
<dbReference type="PANTHER" id="PTHR23020:SF41">
    <property type="entry name" value="AMINOGLYCOSIDE PHOSPHOTRANSFERASE DOMAIN-CONTAINING PROTEIN"/>
    <property type="match status" value="1"/>
</dbReference>
<gene>
    <name evidence="2" type="ORF">SK069_16065</name>
</gene>
<dbReference type="SUPFAM" id="SSF159245">
    <property type="entry name" value="AttH-like"/>
    <property type="match status" value="1"/>
</dbReference>
<dbReference type="Proteomes" id="UP001277761">
    <property type="component" value="Unassembled WGS sequence"/>
</dbReference>
<evidence type="ECO:0000259" key="1">
    <source>
        <dbReference type="SMART" id="SM00587"/>
    </source>
</evidence>
<dbReference type="Gene3D" id="3.90.1200.10">
    <property type="match status" value="1"/>
</dbReference>
<dbReference type="InterPro" id="IPR002575">
    <property type="entry name" value="Aminoglycoside_PTrfase"/>
</dbReference>
<dbReference type="PANTHER" id="PTHR23020">
    <property type="entry name" value="UNCHARACTERIZED NUCLEAR HORMONE RECEPTOR-RELATED"/>
    <property type="match status" value="1"/>
</dbReference>
<dbReference type="EMBL" id="JAXAVX010000011">
    <property type="protein sequence ID" value="MDX8153115.1"/>
    <property type="molecule type" value="Genomic_DNA"/>
</dbReference>
<reference evidence="2 3" key="1">
    <citation type="submission" date="2023-11" db="EMBL/GenBank/DDBJ databases">
        <authorList>
            <person name="Xu M."/>
            <person name="Jiang T."/>
        </authorList>
    </citation>
    <scope>NUCLEOTIDE SEQUENCE [LARGE SCALE GENOMIC DNA]</scope>
    <source>
        <strain evidence="2 3">SD</strain>
    </source>
</reference>
<accession>A0ABU4VMP5</accession>
<dbReference type="InterPro" id="IPR015897">
    <property type="entry name" value="CHK_kinase-like"/>
</dbReference>
<dbReference type="RefSeq" id="WP_319955266.1">
    <property type="nucleotide sequence ID" value="NZ_JAXAVX010000011.1"/>
</dbReference>
<dbReference type="Pfam" id="PF01636">
    <property type="entry name" value="APH"/>
    <property type="match status" value="1"/>
</dbReference>
<feature type="domain" description="CHK kinase-like" evidence="1">
    <location>
        <begin position="116"/>
        <end position="287"/>
    </location>
</feature>
<proteinExistence type="predicted"/>
<dbReference type="InterPro" id="IPR052961">
    <property type="entry name" value="Oxido-Kinase-like_Enzymes"/>
</dbReference>
<organism evidence="2 3">
    <name type="scientific">Patulibacter brassicae</name>
    <dbReference type="NCBI Taxonomy" id="1705717"/>
    <lineage>
        <taxon>Bacteria</taxon>
        <taxon>Bacillati</taxon>
        <taxon>Actinomycetota</taxon>
        <taxon>Thermoleophilia</taxon>
        <taxon>Solirubrobacterales</taxon>
        <taxon>Patulibacteraceae</taxon>
        <taxon>Patulibacter</taxon>
    </lineage>
</organism>